<keyword evidence="6" id="KW-0007">Acetylation</keyword>
<dbReference type="GO" id="GO:0061631">
    <property type="term" value="F:ubiquitin conjugating enzyme activity"/>
    <property type="evidence" value="ECO:0007669"/>
    <property type="project" value="UniProtKB-EC"/>
</dbReference>
<evidence type="ECO:0000313" key="21">
    <source>
        <dbReference type="Proteomes" id="UP001432146"/>
    </source>
</evidence>
<evidence type="ECO:0000256" key="18">
    <source>
        <dbReference type="SAM" id="MobiDB-lite"/>
    </source>
</evidence>
<proteinExistence type="inferred from homology"/>
<comment type="similarity">
    <text evidence="17">Belongs to the ubiquitin-conjugating enzyme family.</text>
</comment>
<feature type="active site" description="Glycyl thioester intermediate" evidence="16">
    <location>
        <position position="87"/>
    </location>
</feature>
<evidence type="ECO:0000256" key="15">
    <source>
        <dbReference type="ARBA" id="ARBA00082119"/>
    </source>
</evidence>
<feature type="compositionally biased region" description="Low complexity" evidence="18">
    <location>
        <begin position="167"/>
        <end position="176"/>
    </location>
</feature>
<feature type="region of interest" description="Disordered" evidence="18">
    <location>
        <begin position="153"/>
        <end position="194"/>
    </location>
</feature>
<dbReference type="Gene3D" id="3.10.110.10">
    <property type="entry name" value="Ubiquitin Conjugating Enzyme"/>
    <property type="match status" value="1"/>
</dbReference>
<evidence type="ECO:0000256" key="2">
    <source>
        <dbReference type="ARBA" id="ARBA00022741"/>
    </source>
</evidence>
<dbReference type="InterPro" id="IPR000608">
    <property type="entry name" value="UBC"/>
</dbReference>
<evidence type="ECO:0000256" key="12">
    <source>
        <dbReference type="ARBA" id="ARBA00076312"/>
    </source>
</evidence>
<evidence type="ECO:0000313" key="20">
    <source>
        <dbReference type="EMBL" id="KAK9299766.1"/>
    </source>
</evidence>
<evidence type="ECO:0000256" key="8">
    <source>
        <dbReference type="ARBA" id="ARBA00039076"/>
    </source>
</evidence>
<comment type="subunit">
    <text evidence="10">Interacts with MAEA and WDR26, components of the CTLH complex that contains GID4, RANBP9 and/or RANBP10, MKLN1, MAEA, RMND5A (or alternatively its paralog RMND5B), GID8, ARMC8, WDR26 and YPEL5.</text>
</comment>
<comment type="caution">
    <text evidence="20">The sequence shown here is derived from an EMBL/GenBank/DDBJ whole genome shotgun (WGS) entry which is preliminary data.</text>
</comment>
<dbReference type="InterPro" id="IPR023313">
    <property type="entry name" value="UBQ-conjugating_AS"/>
</dbReference>
<dbReference type="EC" id="2.3.2.24" evidence="8"/>
<dbReference type="SMART" id="SM00212">
    <property type="entry name" value="UBCc"/>
    <property type="match status" value="1"/>
</dbReference>
<evidence type="ECO:0000256" key="14">
    <source>
        <dbReference type="ARBA" id="ARBA00078369"/>
    </source>
</evidence>
<keyword evidence="2 17" id="KW-0547">Nucleotide-binding</keyword>
<evidence type="ECO:0000256" key="17">
    <source>
        <dbReference type="RuleBase" id="RU362109"/>
    </source>
</evidence>
<name>A0AAW0ZQE2_9HYME</name>
<evidence type="ECO:0000256" key="9">
    <source>
        <dbReference type="ARBA" id="ARBA00060202"/>
    </source>
</evidence>
<feature type="domain" description="UBC core" evidence="19">
    <location>
        <begin position="1"/>
        <end position="150"/>
    </location>
</feature>
<dbReference type="PANTHER" id="PTHR24068">
    <property type="entry name" value="UBIQUITIN-CONJUGATING ENZYME E2"/>
    <property type="match status" value="1"/>
</dbReference>
<evidence type="ECO:0000256" key="5">
    <source>
        <dbReference type="ARBA" id="ARBA00022843"/>
    </source>
</evidence>
<keyword evidence="3 17" id="KW-0833">Ubl conjugation pathway</keyword>
<reference evidence="20 21" key="1">
    <citation type="submission" date="2024-05" db="EMBL/GenBank/DDBJ databases">
        <title>The nuclear and mitochondrial genome assemblies of Tetragonisca angustula (Apidae: Meliponini), a tiny yet remarkable pollinator in the Neotropics.</title>
        <authorList>
            <person name="Ferrari R."/>
            <person name="Ricardo P.C."/>
            <person name="Dias F.C."/>
            <person name="Araujo N.S."/>
            <person name="Soares D.O."/>
            <person name="Zhou Q.-S."/>
            <person name="Zhu C.-D."/>
            <person name="Coutinho L."/>
            <person name="Airas M.C."/>
            <person name="Batista T.M."/>
        </authorList>
    </citation>
    <scope>NUCLEOTIDE SEQUENCE [LARGE SCALE GENOMIC DNA]</scope>
    <source>
        <strain evidence="20">ASF017062</strain>
        <tissue evidence="20">Abdomen</tissue>
    </source>
</reference>
<evidence type="ECO:0000256" key="10">
    <source>
        <dbReference type="ARBA" id="ARBA00063081"/>
    </source>
</evidence>
<gene>
    <name evidence="20" type="ORF">QLX08_007325</name>
</gene>
<dbReference type="SUPFAM" id="SSF54495">
    <property type="entry name" value="UBC-like"/>
    <property type="match status" value="1"/>
</dbReference>
<dbReference type="Pfam" id="PF00179">
    <property type="entry name" value="UQ_con"/>
    <property type="match status" value="1"/>
</dbReference>
<accession>A0AAW0ZQE2</accession>
<evidence type="ECO:0000259" key="19">
    <source>
        <dbReference type="PROSITE" id="PS50127"/>
    </source>
</evidence>
<keyword evidence="5" id="KW-0832">Ubl conjugation</keyword>
<sequence length="304" mass="34124">MSSPSAGKRRMDTDVLKLIESKHEVTILGGLNEFSVKFYGPRGTPYEGGIWKVRVHLPEHYPFKSPSIGFMNKVYHPNIDEVSGTVCLDVINQAWTALYDLSNIFESFLPQLLTYPNPIDPLNGDAAAMYLHKPEEYKKKVADYVRKYATEEALRDQENSGTENGVSSDSESSMSDFSEDEAQDMELAQQREKASSTVLKTLTNLRYKRRLSSDVNAGTSQPQLKSARSTFFDGRETIEDTSHFRTASASSCLETHANTSNVRIFGELREDNGATYTPELRQYSEMDVDFIHSGGNRSNLDTTV</sequence>
<evidence type="ECO:0000256" key="7">
    <source>
        <dbReference type="ARBA" id="ARBA00035845"/>
    </source>
</evidence>
<evidence type="ECO:0000256" key="6">
    <source>
        <dbReference type="ARBA" id="ARBA00022990"/>
    </source>
</evidence>
<evidence type="ECO:0000256" key="1">
    <source>
        <dbReference type="ARBA" id="ARBA00022679"/>
    </source>
</evidence>
<organism evidence="20 21">
    <name type="scientific">Tetragonisca angustula</name>
    <dbReference type="NCBI Taxonomy" id="166442"/>
    <lineage>
        <taxon>Eukaryota</taxon>
        <taxon>Metazoa</taxon>
        <taxon>Ecdysozoa</taxon>
        <taxon>Arthropoda</taxon>
        <taxon>Hexapoda</taxon>
        <taxon>Insecta</taxon>
        <taxon>Pterygota</taxon>
        <taxon>Neoptera</taxon>
        <taxon>Endopterygota</taxon>
        <taxon>Hymenoptera</taxon>
        <taxon>Apocrita</taxon>
        <taxon>Aculeata</taxon>
        <taxon>Apoidea</taxon>
        <taxon>Anthophila</taxon>
        <taxon>Apidae</taxon>
        <taxon>Tetragonisca</taxon>
    </lineage>
</organism>
<dbReference type="GO" id="GO:0005524">
    <property type="term" value="F:ATP binding"/>
    <property type="evidence" value="ECO:0007669"/>
    <property type="project" value="UniProtKB-UniRule"/>
</dbReference>
<dbReference type="PROSITE" id="PS50127">
    <property type="entry name" value="UBC_2"/>
    <property type="match status" value="1"/>
</dbReference>
<dbReference type="PROSITE" id="PS00183">
    <property type="entry name" value="UBC_1"/>
    <property type="match status" value="1"/>
</dbReference>
<keyword evidence="4 17" id="KW-0067">ATP-binding</keyword>
<evidence type="ECO:0000256" key="11">
    <source>
        <dbReference type="ARBA" id="ARBA00072436"/>
    </source>
</evidence>
<evidence type="ECO:0000256" key="3">
    <source>
        <dbReference type="ARBA" id="ARBA00022786"/>
    </source>
</evidence>
<dbReference type="EMBL" id="JAWNGG020000143">
    <property type="protein sequence ID" value="KAK9299766.1"/>
    <property type="molecule type" value="Genomic_DNA"/>
</dbReference>
<evidence type="ECO:0000256" key="4">
    <source>
        <dbReference type="ARBA" id="ARBA00022840"/>
    </source>
</evidence>
<comment type="catalytic activity">
    <reaction evidence="7">
        <text>S-ubiquitinyl-[E1 ubiquitin-activating enzyme]-L-cysteine + [acceptor protein]-L-lysine = [E1 ubiquitin-activating enzyme]-L-cysteine + N(6)-monoubiquitinyl-[acceptor protein]-L-lysine.</text>
        <dbReference type="EC" id="2.3.2.24"/>
    </reaction>
</comment>
<dbReference type="FunFam" id="3.10.110.10:FF:000078">
    <property type="entry name" value="ubiquitin-conjugating enzyme E2 H isoform X2"/>
    <property type="match status" value="1"/>
</dbReference>
<dbReference type="CDD" id="cd23797">
    <property type="entry name" value="UBCc_UBE2H"/>
    <property type="match status" value="1"/>
</dbReference>
<dbReference type="Proteomes" id="UP001432146">
    <property type="component" value="Unassembled WGS sequence"/>
</dbReference>
<keyword evidence="1" id="KW-0808">Transferase</keyword>
<evidence type="ECO:0000256" key="16">
    <source>
        <dbReference type="PROSITE-ProRule" id="PRU10133"/>
    </source>
</evidence>
<evidence type="ECO:0000256" key="13">
    <source>
        <dbReference type="ARBA" id="ARBA00077502"/>
    </source>
</evidence>
<protein>
    <recommendedName>
        <fullName evidence="11">Ubiquitin-conjugating enzyme E2 H</fullName>
        <ecNumber evidence="8">2.3.2.24</ecNumber>
    </recommendedName>
    <alternativeName>
        <fullName evidence="14">(E3-independent) E2 ubiquitin-conjugating enzyme H</fullName>
    </alternativeName>
    <alternativeName>
        <fullName evidence="12">E2 ubiquitin-conjugating enzyme H</fullName>
    </alternativeName>
    <alternativeName>
        <fullName evidence="15">Ubiquitin carrier protein H</fullName>
    </alternativeName>
    <alternativeName>
        <fullName evidence="13">Ubiquitin-protein ligase H</fullName>
    </alternativeName>
</protein>
<keyword evidence="21" id="KW-1185">Reference proteome</keyword>
<comment type="function">
    <text evidence="9">Accepts ubiquitin from the E1 complex and catalyzes its covalent attachment to other proteins. E2 ubiquitin conjugating enzyme that transfers ubiquitin to MAEA, a core component of the CTLH E3 ubiquitin-protein ligase complex. In vitro catalyzes 'Lys-11'- and 'Lys-48'-linked polyubiquitination. Capable, in vitro, to ubiquitinate histone H2A.</text>
</comment>
<dbReference type="AlphaFoldDB" id="A0AAW0ZQE2"/>
<dbReference type="InterPro" id="IPR016135">
    <property type="entry name" value="UBQ-conjugating_enzyme/RWD"/>
</dbReference>